<proteinExistence type="predicted"/>
<dbReference type="Proteomes" id="UP000789920">
    <property type="component" value="Unassembled WGS sequence"/>
</dbReference>
<dbReference type="EMBL" id="CAJVQC010008866">
    <property type="protein sequence ID" value="CAG8597736.1"/>
    <property type="molecule type" value="Genomic_DNA"/>
</dbReference>
<name>A0ACA9MKC6_9GLOM</name>
<evidence type="ECO:0000313" key="1">
    <source>
        <dbReference type="EMBL" id="CAG8597736.1"/>
    </source>
</evidence>
<evidence type="ECO:0000313" key="2">
    <source>
        <dbReference type="Proteomes" id="UP000789920"/>
    </source>
</evidence>
<keyword evidence="2" id="KW-1185">Reference proteome</keyword>
<gene>
    <name evidence="1" type="ORF">RPERSI_LOCUS5797</name>
</gene>
<comment type="caution">
    <text evidence="1">The sequence shown here is derived from an EMBL/GenBank/DDBJ whole genome shotgun (WGS) entry which is preliminary data.</text>
</comment>
<sequence>MLTAKETAIEFCTKRISFANIRPEVLNEIHKFSFLLQRLIAEEVHAIAKRLEEGKCLPNLASAECLCRFFNRYMLPCHHIFHKQLCGANILTPEARASFQETFKESGMKKGPENATTDLQKKVLIKRHDSLAIWKKC</sequence>
<organism evidence="1 2">
    <name type="scientific">Racocetra persica</name>
    <dbReference type="NCBI Taxonomy" id="160502"/>
    <lineage>
        <taxon>Eukaryota</taxon>
        <taxon>Fungi</taxon>
        <taxon>Fungi incertae sedis</taxon>
        <taxon>Mucoromycota</taxon>
        <taxon>Glomeromycotina</taxon>
        <taxon>Glomeromycetes</taxon>
        <taxon>Diversisporales</taxon>
        <taxon>Gigasporaceae</taxon>
        <taxon>Racocetra</taxon>
    </lineage>
</organism>
<protein>
    <submittedName>
        <fullName evidence="1">14519_t:CDS:1</fullName>
    </submittedName>
</protein>
<accession>A0ACA9MKC6</accession>
<reference evidence="1" key="1">
    <citation type="submission" date="2021-06" db="EMBL/GenBank/DDBJ databases">
        <authorList>
            <person name="Kallberg Y."/>
            <person name="Tangrot J."/>
            <person name="Rosling A."/>
        </authorList>
    </citation>
    <scope>NUCLEOTIDE SEQUENCE</scope>
    <source>
        <strain evidence="1">MA461A</strain>
    </source>
</reference>